<protein>
    <submittedName>
        <fullName evidence="5">Retrovirus-related pol polyprotein from transposon TNT 1-94</fullName>
    </submittedName>
</protein>
<evidence type="ECO:0000256" key="3">
    <source>
        <dbReference type="SAM" id="MobiDB-lite"/>
    </source>
</evidence>
<dbReference type="Pfam" id="PF13976">
    <property type="entry name" value="gag_pre-integrs"/>
    <property type="match status" value="1"/>
</dbReference>
<dbReference type="PANTHER" id="PTHR42648:SF18">
    <property type="entry name" value="RETROTRANSPOSON, UNCLASSIFIED-LIKE PROTEIN"/>
    <property type="match status" value="1"/>
</dbReference>
<evidence type="ECO:0000313" key="5">
    <source>
        <dbReference type="EMBL" id="GJT58505.1"/>
    </source>
</evidence>
<keyword evidence="2" id="KW-0175">Coiled coil</keyword>
<evidence type="ECO:0000313" key="6">
    <source>
        <dbReference type="Proteomes" id="UP001151760"/>
    </source>
</evidence>
<evidence type="ECO:0000256" key="1">
    <source>
        <dbReference type="ARBA" id="ARBA00022670"/>
    </source>
</evidence>
<dbReference type="EMBL" id="BQNB010017025">
    <property type="protein sequence ID" value="GJT58505.1"/>
    <property type="molecule type" value="Genomic_DNA"/>
</dbReference>
<feature type="coiled-coil region" evidence="2">
    <location>
        <begin position="8"/>
        <end position="39"/>
    </location>
</feature>
<reference evidence="5" key="1">
    <citation type="journal article" date="2022" name="Int. J. Mol. Sci.">
        <title>Draft Genome of Tanacetum Coccineum: Genomic Comparison of Closely Related Tanacetum-Family Plants.</title>
        <authorList>
            <person name="Yamashiro T."/>
            <person name="Shiraishi A."/>
            <person name="Nakayama K."/>
            <person name="Satake H."/>
        </authorList>
    </citation>
    <scope>NUCLEOTIDE SEQUENCE</scope>
</reference>
<accession>A0ABQ5F5J8</accession>
<dbReference type="InterPro" id="IPR057670">
    <property type="entry name" value="SH3_retrovirus"/>
</dbReference>
<dbReference type="PROSITE" id="PS50994">
    <property type="entry name" value="INTEGRASE"/>
    <property type="match status" value="1"/>
</dbReference>
<feature type="region of interest" description="Disordered" evidence="3">
    <location>
        <begin position="281"/>
        <end position="310"/>
    </location>
</feature>
<organism evidence="5 6">
    <name type="scientific">Tanacetum coccineum</name>
    <dbReference type="NCBI Taxonomy" id="301880"/>
    <lineage>
        <taxon>Eukaryota</taxon>
        <taxon>Viridiplantae</taxon>
        <taxon>Streptophyta</taxon>
        <taxon>Embryophyta</taxon>
        <taxon>Tracheophyta</taxon>
        <taxon>Spermatophyta</taxon>
        <taxon>Magnoliopsida</taxon>
        <taxon>eudicotyledons</taxon>
        <taxon>Gunneridae</taxon>
        <taxon>Pentapetalae</taxon>
        <taxon>asterids</taxon>
        <taxon>campanulids</taxon>
        <taxon>Asterales</taxon>
        <taxon>Asteraceae</taxon>
        <taxon>Asteroideae</taxon>
        <taxon>Anthemideae</taxon>
        <taxon>Anthemidinae</taxon>
        <taxon>Tanacetum</taxon>
    </lineage>
</organism>
<comment type="caution">
    <text evidence="5">The sequence shown here is derived from an EMBL/GenBank/DDBJ whole genome shotgun (WGS) entry which is preliminary data.</text>
</comment>
<dbReference type="Pfam" id="PF25597">
    <property type="entry name" value="SH3_retrovirus"/>
    <property type="match status" value="1"/>
</dbReference>
<sequence>MVADLRYFNSLEHKIDTLKSQLETQKTQFFNEIEKLSREYYYVDHMNAILGVYTDLDEGTNLQCDYQETLEKCEHLVKELSKSRTMSKSFEALQKHAINLELDLQQCKEKIKNDKSFKDNQSKLCLKEREQYFKIQDMKAQLQDKGIAISELKKLIETMKGKSMETMFEKSSVIRQLNAFKSQRQSVLGKPAIFSYSLEKKDFSKLKSVTKNNVSNDFSKPVTSQILPQNIKLILKNTNVIAPRMYKVHTEPNQTRTPQFPQDIRKTNKRVSFSIGVIPTTSVSRPHHKSNQMGDRVLPNNSQGKKQEVEDHHRNFRFSNNKMSVTVCNDSLNAKTSNVNFVCVTCGKCVLNDNHDLCVLHYINGVNSRTRQPMAVPISTREPKQNVNQSVATSSKKTVATDSTVKKSRNITRKLYEQVSKTCSWWYPKYTPPGYNWKPKSQKGNVNPNLVEIVLFIVDSGCSKHMTGNLKLLTNFVEKFLGTVKFGNDQIAPILGYGDLVQGTITIKRVYYVEGLNHNLFSVGQFCDADLEVAFRKSTCYIRDLKGNDLLTGSRGTDLYSISLQDSTSPNPICLMAKATSSQAWLWHRRLSHLNFDTINLLSKNNIVNGLPKLKFVKDHMCSSCTEFLNKTLHAYFEKEGIRHETSTARTPEQNGVVERWNRTLVEAARTMLSAAKVPLFFWTEAISTACFTQNRSLVIPRHEKTPYHFINARKPSVKFFHIFGSLCYIVRDGENLDKMKEKGDACIFVGYSTRSKAYRVFNKRTRMIVETIHVNFDELPLMASDNEELHQFDRLDVWELVDIPLCKNVINLKWLWKNKRDEENTVIRNKSRLVAKVGSWTLVQCVCGTNSFTEGLWVTVLSLGSKFNRLKKALYGLIHRSKSRAKRMRNNLMRLIGSLCTVKILNMGLWFPKDTDFDLTLFQIRITRACLDSRKSTLVAYIFLGGDLVSHLVIQNAGLDTSCLQQIAEYVSFSACCAQVLWFRNSLFDYEASTFDSNSLYCDSKAAIAISCIQYRHSVQEPRCRFHLIKEQVEKDVPVMRTSKHGESNTSVLEDHTLSAGNPVKEIL</sequence>
<feature type="domain" description="Integrase catalytic" evidence="4">
    <location>
        <begin position="626"/>
        <end position="715"/>
    </location>
</feature>
<keyword evidence="1" id="KW-0378">Hydrolase</keyword>
<keyword evidence="6" id="KW-1185">Reference proteome</keyword>
<proteinExistence type="predicted"/>
<dbReference type="InterPro" id="IPR054722">
    <property type="entry name" value="PolX-like_BBD"/>
</dbReference>
<name>A0ABQ5F5J8_9ASTR</name>
<dbReference type="Gene3D" id="3.30.420.10">
    <property type="entry name" value="Ribonuclease H-like superfamily/Ribonuclease H"/>
    <property type="match status" value="1"/>
</dbReference>
<dbReference type="InterPro" id="IPR025724">
    <property type="entry name" value="GAG-pre-integrase_dom"/>
</dbReference>
<dbReference type="SUPFAM" id="SSF53098">
    <property type="entry name" value="Ribonuclease H-like"/>
    <property type="match status" value="1"/>
</dbReference>
<keyword evidence="1" id="KW-0645">Protease</keyword>
<evidence type="ECO:0000256" key="2">
    <source>
        <dbReference type="SAM" id="Coils"/>
    </source>
</evidence>
<dbReference type="InterPro" id="IPR036397">
    <property type="entry name" value="RNaseH_sf"/>
</dbReference>
<reference evidence="5" key="2">
    <citation type="submission" date="2022-01" db="EMBL/GenBank/DDBJ databases">
        <authorList>
            <person name="Yamashiro T."/>
            <person name="Shiraishi A."/>
            <person name="Satake H."/>
            <person name="Nakayama K."/>
        </authorList>
    </citation>
    <scope>NUCLEOTIDE SEQUENCE</scope>
</reference>
<dbReference type="Pfam" id="PF22936">
    <property type="entry name" value="Pol_BBD"/>
    <property type="match status" value="1"/>
</dbReference>
<dbReference type="InterPro" id="IPR039537">
    <property type="entry name" value="Retrotran_Ty1/copia-like"/>
</dbReference>
<dbReference type="Proteomes" id="UP001151760">
    <property type="component" value="Unassembled WGS sequence"/>
</dbReference>
<dbReference type="PANTHER" id="PTHR42648">
    <property type="entry name" value="TRANSPOSASE, PUTATIVE-RELATED"/>
    <property type="match status" value="1"/>
</dbReference>
<gene>
    <name evidence="5" type="ORF">Tco_1002038</name>
</gene>
<dbReference type="InterPro" id="IPR012337">
    <property type="entry name" value="RNaseH-like_sf"/>
</dbReference>
<evidence type="ECO:0000259" key="4">
    <source>
        <dbReference type="PROSITE" id="PS50994"/>
    </source>
</evidence>
<dbReference type="InterPro" id="IPR001584">
    <property type="entry name" value="Integrase_cat-core"/>
</dbReference>